<dbReference type="Proteomes" id="UP000053989">
    <property type="component" value="Unassembled WGS sequence"/>
</dbReference>
<dbReference type="Gene3D" id="1.10.510.10">
    <property type="entry name" value="Transferase(Phosphotransferase) domain 1"/>
    <property type="match status" value="1"/>
</dbReference>
<dbReference type="GO" id="GO:0005524">
    <property type="term" value="F:ATP binding"/>
    <property type="evidence" value="ECO:0007669"/>
    <property type="project" value="InterPro"/>
</dbReference>
<accession>A0A0C3AT30</accession>
<evidence type="ECO:0000313" key="2">
    <source>
        <dbReference type="EMBL" id="KIM68087.1"/>
    </source>
</evidence>
<reference evidence="3" key="2">
    <citation type="submission" date="2015-01" db="EMBL/GenBank/DDBJ databases">
        <title>Evolutionary Origins and Diversification of the Mycorrhizal Mutualists.</title>
        <authorList>
            <consortium name="DOE Joint Genome Institute"/>
            <consortium name="Mycorrhizal Genomics Consortium"/>
            <person name="Kohler A."/>
            <person name="Kuo A."/>
            <person name="Nagy L.G."/>
            <person name="Floudas D."/>
            <person name="Copeland A."/>
            <person name="Barry K.W."/>
            <person name="Cichocki N."/>
            <person name="Veneault-Fourrey C."/>
            <person name="LaButti K."/>
            <person name="Lindquist E.A."/>
            <person name="Lipzen A."/>
            <person name="Lundell T."/>
            <person name="Morin E."/>
            <person name="Murat C."/>
            <person name="Riley R."/>
            <person name="Ohm R."/>
            <person name="Sun H."/>
            <person name="Tunlid A."/>
            <person name="Henrissat B."/>
            <person name="Grigoriev I.V."/>
            <person name="Hibbett D.S."/>
            <person name="Martin F."/>
        </authorList>
    </citation>
    <scope>NUCLEOTIDE SEQUENCE [LARGE SCALE GENOMIC DNA]</scope>
    <source>
        <strain evidence="3">Foug A</strain>
    </source>
</reference>
<evidence type="ECO:0000259" key="1">
    <source>
        <dbReference type="PROSITE" id="PS50011"/>
    </source>
</evidence>
<evidence type="ECO:0000313" key="3">
    <source>
        <dbReference type="Proteomes" id="UP000053989"/>
    </source>
</evidence>
<dbReference type="HOGENOM" id="CLU_000288_7_22_1"/>
<dbReference type="STRING" id="1036808.A0A0C3AT30"/>
<organism evidence="2 3">
    <name type="scientific">Scleroderma citrinum Foug A</name>
    <dbReference type="NCBI Taxonomy" id="1036808"/>
    <lineage>
        <taxon>Eukaryota</taxon>
        <taxon>Fungi</taxon>
        <taxon>Dikarya</taxon>
        <taxon>Basidiomycota</taxon>
        <taxon>Agaricomycotina</taxon>
        <taxon>Agaricomycetes</taxon>
        <taxon>Agaricomycetidae</taxon>
        <taxon>Boletales</taxon>
        <taxon>Sclerodermatineae</taxon>
        <taxon>Sclerodermataceae</taxon>
        <taxon>Scleroderma</taxon>
    </lineage>
</organism>
<dbReference type="Pfam" id="PF00069">
    <property type="entry name" value="Pkinase"/>
    <property type="match status" value="1"/>
</dbReference>
<dbReference type="OrthoDB" id="2685442at2759"/>
<dbReference type="AlphaFoldDB" id="A0A0C3AT30"/>
<dbReference type="PROSITE" id="PS50011">
    <property type="entry name" value="PROTEIN_KINASE_DOM"/>
    <property type="match status" value="1"/>
</dbReference>
<sequence>MSHERYQRVLREVYVWSKLDHDNVIKLLGITTSFDDTISIVSPLMSRGNAFDHVKNPDVDPRPLILGIAQGLRYLHNHSLGPIIHGDMKGVSVPIPQRRFTTSCSRPM</sequence>
<protein>
    <recommendedName>
        <fullName evidence="1">Protein kinase domain-containing protein</fullName>
    </recommendedName>
</protein>
<dbReference type="GO" id="GO:0004674">
    <property type="term" value="F:protein serine/threonine kinase activity"/>
    <property type="evidence" value="ECO:0007669"/>
    <property type="project" value="TreeGrafter"/>
</dbReference>
<name>A0A0C3AT30_9AGAM</name>
<dbReference type="InterPro" id="IPR051681">
    <property type="entry name" value="Ser/Thr_Kinases-Pseudokinases"/>
</dbReference>
<feature type="domain" description="Protein kinase" evidence="1">
    <location>
        <begin position="1"/>
        <end position="108"/>
    </location>
</feature>
<proteinExistence type="predicted"/>
<dbReference type="PANTHER" id="PTHR44329">
    <property type="entry name" value="SERINE/THREONINE-PROTEIN KINASE TNNI3K-RELATED"/>
    <property type="match status" value="1"/>
</dbReference>
<keyword evidence="3" id="KW-1185">Reference proteome</keyword>
<gene>
    <name evidence="2" type="ORF">SCLCIDRAFT_106259</name>
</gene>
<dbReference type="InterPro" id="IPR011009">
    <property type="entry name" value="Kinase-like_dom_sf"/>
</dbReference>
<reference evidence="2 3" key="1">
    <citation type="submission" date="2014-04" db="EMBL/GenBank/DDBJ databases">
        <authorList>
            <consortium name="DOE Joint Genome Institute"/>
            <person name="Kuo A."/>
            <person name="Kohler A."/>
            <person name="Nagy L.G."/>
            <person name="Floudas D."/>
            <person name="Copeland A."/>
            <person name="Barry K.W."/>
            <person name="Cichocki N."/>
            <person name="Veneault-Fourrey C."/>
            <person name="LaButti K."/>
            <person name="Lindquist E.A."/>
            <person name="Lipzen A."/>
            <person name="Lundell T."/>
            <person name="Morin E."/>
            <person name="Murat C."/>
            <person name="Sun H."/>
            <person name="Tunlid A."/>
            <person name="Henrissat B."/>
            <person name="Grigoriev I.V."/>
            <person name="Hibbett D.S."/>
            <person name="Martin F."/>
            <person name="Nordberg H.P."/>
            <person name="Cantor M.N."/>
            <person name="Hua S.X."/>
        </authorList>
    </citation>
    <scope>NUCLEOTIDE SEQUENCE [LARGE SCALE GENOMIC DNA]</scope>
    <source>
        <strain evidence="2 3">Foug A</strain>
    </source>
</reference>
<dbReference type="InParanoid" id="A0A0C3AT30"/>
<dbReference type="InterPro" id="IPR000719">
    <property type="entry name" value="Prot_kinase_dom"/>
</dbReference>
<dbReference type="SUPFAM" id="SSF56112">
    <property type="entry name" value="Protein kinase-like (PK-like)"/>
    <property type="match status" value="1"/>
</dbReference>
<dbReference type="EMBL" id="KN822010">
    <property type="protein sequence ID" value="KIM68087.1"/>
    <property type="molecule type" value="Genomic_DNA"/>
</dbReference>